<gene>
    <name evidence="1" type="ORF">UFOPK4306_01677</name>
</gene>
<name>A0A6J7UIY6_9ZZZZ</name>
<evidence type="ECO:0000313" key="1">
    <source>
        <dbReference type="EMBL" id="CAB5065865.1"/>
    </source>
</evidence>
<accession>A0A6J7UIY6</accession>
<dbReference type="AlphaFoldDB" id="A0A6J7UIY6"/>
<organism evidence="1">
    <name type="scientific">freshwater metagenome</name>
    <dbReference type="NCBI Taxonomy" id="449393"/>
    <lineage>
        <taxon>unclassified sequences</taxon>
        <taxon>metagenomes</taxon>
        <taxon>ecological metagenomes</taxon>
    </lineage>
</organism>
<dbReference type="EMBL" id="CAFBQP010000067">
    <property type="protein sequence ID" value="CAB5065865.1"/>
    <property type="molecule type" value="Genomic_DNA"/>
</dbReference>
<reference evidence="1" key="1">
    <citation type="submission" date="2020-05" db="EMBL/GenBank/DDBJ databases">
        <authorList>
            <person name="Chiriac C."/>
            <person name="Salcher M."/>
            <person name="Ghai R."/>
            <person name="Kavagutti S V."/>
        </authorList>
    </citation>
    <scope>NUCLEOTIDE SEQUENCE</scope>
</reference>
<protein>
    <submittedName>
        <fullName evidence="1">Unannotated protein</fullName>
    </submittedName>
</protein>
<proteinExistence type="predicted"/>
<sequence>MADLGERVVLEEDPHVGAGRAADRPERRVNAECVTLGRESRPFQLLRQQIVRVPLLEVHLRVCVDIAGHGDQQVREGIYVSARPRLEFLCGCGGGHRDDVTQMQIVWLSARHSTRRLDVRATFTPSNHRSNGCSNTHSASRALRVLMLG</sequence>